<evidence type="ECO:0000313" key="1">
    <source>
        <dbReference type="EMBL" id="WFD36167.1"/>
    </source>
</evidence>
<gene>
    <name evidence="1" type="ORF">MCUN1_003043</name>
</gene>
<reference evidence="1" key="1">
    <citation type="submission" date="2023-03" db="EMBL/GenBank/DDBJ databases">
        <title>Mating type loci evolution in Malassezia.</title>
        <authorList>
            <person name="Coelho M.A."/>
        </authorList>
    </citation>
    <scope>NUCLEOTIDE SEQUENCE</scope>
    <source>
        <strain evidence="1">CBS 11721</strain>
    </source>
</reference>
<name>A0AAF0EWS5_9BASI</name>
<dbReference type="Proteomes" id="UP001219933">
    <property type="component" value="Chromosome 4"/>
</dbReference>
<keyword evidence="2" id="KW-1185">Reference proteome</keyword>
<sequence length="164" mass="17763">MTSQLLSPLAGVVVAGIFAYAVHEAMTDQTRAMLSSLQARSAVLQRVDAYDPETSQPRTFVPSSYVPQRPTYWEEIHARWSVRILCADESQAAGVLQRVLDTDFLGTTPRNSTGSRSSSSDGSVADAFQALAPRAADAAPAFGILHRRYGDENTRYAGQGVSLR</sequence>
<protein>
    <recommendedName>
        <fullName evidence="3">Altered inheritance of mitochondria protein 5, mitochondrial</fullName>
    </recommendedName>
</protein>
<accession>A0AAF0EWS5</accession>
<proteinExistence type="predicted"/>
<organism evidence="1 2">
    <name type="scientific">Malassezia cuniculi</name>
    <dbReference type="NCBI Taxonomy" id="948313"/>
    <lineage>
        <taxon>Eukaryota</taxon>
        <taxon>Fungi</taxon>
        <taxon>Dikarya</taxon>
        <taxon>Basidiomycota</taxon>
        <taxon>Ustilaginomycotina</taxon>
        <taxon>Malasseziomycetes</taxon>
        <taxon>Malasseziales</taxon>
        <taxon>Malasseziaceae</taxon>
        <taxon>Malassezia</taxon>
    </lineage>
</organism>
<dbReference type="AlphaFoldDB" id="A0AAF0EWS5"/>
<evidence type="ECO:0008006" key="3">
    <source>
        <dbReference type="Google" id="ProtNLM"/>
    </source>
</evidence>
<evidence type="ECO:0000313" key="2">
    <source>
        <dbReference type="Proteomes" id="UP001219933"/>
    </source>
</evidence>
<dbReference type="EMBL" id="CP119880">
    <property type="protein sequence ID" value="WFD36167.1"/>
    <property type="molecule type" value="Genomic_DNA"/>
</dbReference>